<dbReference type="AlphaFoldDB" id="A0A3Q8SB54"/>
<protein>
    <recommendedName>
        <fullName evidence="3">RHS repeat-associated core domain-containing protein</fullName>
    </recommendedName>
</protein>
<dbReference type="Gene3D" id="2.180.10.10">
    <property type="entry name" value="RHS repeat-associated core"/>
    <property type="match status" value="1"/>
</dbReference>
<accession>A0A3Q8SB54</accession>
<evidence type="ECO:0008006" key="3">
    <source>
        <dbReference type="Google" id="ProtNLM"/>
    </source>
</evidence>
<name>A0A3Q8SB54_9BACL</name>
<keyword evidence="2" id="KW-1185">Reference proteome</keyword>
<dbReference type="EMBL" id="CP034248">
    <property type="protein sequence ID" value="AZK46699.1"/>
    <property type="molecule type" value="Genomic_DNA"/>
</dbReference>
<evidence type="ECO:0000313" key="1">
    <source>
        <dbReference type="EMBL" id="AZK46699.1"/>
    </source>
</evidence>
<proteinExistence type="predicted"/>
<gene>
    <name evidence="1" type="ORF">EIM92_11485</name>
</gene>
<sequence length="75" mass="8316">MYTQQDPIGLAGGIRLYGYVDDPIIWVDVFGLKKNGGGKGGKQTRCSAGDTDDYGEWLFNKRARLLKFSGGWNNE</sequence>
<organism evidence="1 2">
    <name type="scientific">Paenibacillus lentus</name>
    <dbReference type="NCBI Taxonomy" id="1338368"/>
    <lineage>
        <taxon>Bacteria</taxon>
        <taxon>Bacillati</taxon>
        <taxon>Bacillota</taxon>
        <taxon>Bacilli</taxon>
        <taxon>Bacillales</taxon>
        <taxon>Paenibacillaceae</taxon>
        <taxon>Paenibacillus</taxon>
    </lineage>
</organism>
<dbReference type="OrthoDB" id="6043530at2"/>
<dbReference type="KEGG" id="plen:EIM92_11485"/>
<evidence type="ECO:0000313" key="2">
    <source>
        <dbReference type="Proteomes" id="UP000273145"/>
    </source>
</evidence>
<dbReference type="Proteomes" id="UP000273145">
    <property type="component" value="Chromosome"/>
</dbReference>
<reference evidence="1 2" key="1">
    <citation type="submission" date="2018-11" db="EMBL/GenBank/DDBJ databases">
        <title>Genome sequencing of Paenibacillus lentus DSM25539(T).</title>
        <authorList>
            <person name="Kook J.-K."/>
            <person name="Park S.-N."/>
            <person name="Lim Y.K."/>
        </authorList>
    </citation>
    <scope>NUCLEOTIDE SEQUENCE [LARGE SCALE GENOMIC DNA]</scope>
    <source>
        <strain evidence="1 2">DSM 25539</strain>
    </source>
</reference>